<keyword evidence="5" id="KW-0963">Cytoplasm</keyword>
<dbReference type="EMBL" id="CBXV010000007">
    <property type="protein sequence ID" value="CDM66133.1"/>
    <property type="molecule type" value="Genomic_DNA"/>
</dbReference>
<evidence type="ECO:0000256" key="6">
    <source>
        <dbReference type="RuleBase" id="RU003330"/>
    </source>
</evidence>
<dbReference type="Pfam" id="PF00406">
    <property type="entry name" value="ADK"/>
    <property type="match status" value="1"/>
</dbReference>
<sequence length="218" mass="24557">MAKIIVLMGAPGAGKGTQARLLQERTGLPQIATGDIFRALAQEDSPLAEEVRAVQASGRLISDDLVVRVVRERTGRPDCRNGYILDGFPRTTVQAEMLEKLAEEQGHAITAILVDVPLEILEKRMTGRRTCPVCGEIYNVYFKPPRNDERCDLHPEAKLIHRSDDVPEKVRVRLETYEQQTRPLIDYYEAAGRLHRVDGMRAPEEIYKDIERIVLNGA</sequence>
<comment type="pathway">
    <text evidence="5">Purine metabolism; AMP biosynthesis via salvage pathway; AMP from ADP: step 1/1.</text>
</comment>
<comment type="catalytic activity">
    <reaction evidence="5 7">
        <text>AMP + ATP = 2 ADP</text>
        <dbReference type="Rhea" id="RHEA:12973"/>
        <dbReference type="ChEBI" id="CHEBI:30616"/>
        <dbReference type="ChEBI" id="CHEBI:456215"/>
        <dbReference type="ChEBI" id="CHEBI:456216"/>
        <dbReference type="EC" id="2.7.4.3"/>
    </reaction>
</comment>
<dbReference type="GO" id="GO:0005737">
    <property type="term" value="C:cytoplasm"/>
    <property type="evidence" value="ECO:0007669"/>
    <property type="project" value="UniProtKB-SubCell"/>
</dbReference>
<dbReference type="GO" id="GO:0004017">
    <property type="term" value="F:AMP kinase activity"/>
    <property type="evidence" value="ECO:0007669"/>
    <property type="project" value="UniProtKB-UniRule"/>
</dbReference>
<dbReference type="UniPathway" id="UPA00588">
    <property type="reaction ID" value="UER00649"/>
</dbReference>
<reference evidence="9 10" key="2">
    <citation type="submission" date="2015-01" db="EMBL/GenBank/DDBJ databases">
        <title>Complete genome sequence of Pyrinomonas methylaliphatogenes type strain K22T.</title>
        <authorList>
            <person name="Lee K.C.Y."/>
            <person name="Power J.F."/>
            <person name="Dunfield P.F."/>
            <person name="Morgan X.C."/>
            <person name="Huttenhower C."/>
            <person name="Stott M.B."/>
        </authorList>
    </citation>
    <scope>NUCLEOTIDE SEQUENCE [LARGE SCALE GENOMIC DNA]</scope>
    <source>
        <strain evidence="9 10">K22</strain>
    </source>
</reference>
<dbReference type="GO" id="GO:0005524">
    <property type="term" value="F:ATP binding"/>
    <property type="evidence" value="ECO:0007669"/>
    <property type="project" value="UniProtKB-UniRule"/>
</dbReference>
<feature type="binding site" evidence="5">
    <location>
        <position position="94"/>
    </location>
    <ligand>
        <name>AMP</name>
        <dbReference type="ChEBI" id="CHEBI:456215"/>
    </ligand>
</feature>
<dbReference type="InterPro" id="IPR027417">
    <property type="entry name" value="P-loop_NTPase"/>
</dbReference>
<dbReference type="InterPro" id="IPR006259">
    <property type="entry name" value="Adenyl_kin_sub"/>
</dbReference>
<feature type="binding site" evidence="5">
    <location>
        <position position="173"/>
    </location>
    <ligand>
        <name>AMP</name>
        <dbReference type="ChEBI" id="CHEBI:456215"/>
    </ligand>
</feature>
<evidence type="ECO:0000256" key="3">
    <source>
        <dbReference type="ARBA" id="ARBA00022741"/>
    </source>
</evidence>
<keyword evidence="5 7" id="KW-0067">ATP-binding</keyword>
<feature type="binding site" evidence="5">
    <location>
        <position position="201"/>
    </location>
    <ligand>
        <name>ATP</name>
        <dbReference type="ChEBI" id="CHEBI:30616"/>
    </ligand>
</feature>
<comment type="function">
    <text evidence="5">Catalyzes the reversible transfer of the terminal phosphate group between ATP and AMP. Plays an important role in cellular energy homeostasis and in adenine nucleotide metabolism.</text>
</comment>
<gene>
    <name evidence="5" type="primary">adk</name>
    <name evidence="9" type="ORF">PYK22_02145</name>
</gene>
<comment type="similarity">
    <text evidence="5 6">Belongs to the adenylate kinase family.</text>
</comment>
<dbReference type="NCBIfam" id="TIGR01351">
    <property type="entry name" value="adk"/>
    <property type="match status" value="1"/>
</dbReference>
<feature type="binding site" evidence="5">
    <location>
        <begin position="59"/>
        <end position="61"/>
    </location>
    <ligand>
        <name>AMP</name>
        <dbReference type="ChEBI" id="CHEBI:456215"/>
    </ligand>
</feature>
<proteinExistence type="inferred from homology"/>
<feature type="binding site" evidence="5">
    <location>
        <begin position="87"/>
        <end position="90"/>
    </location>
    <ligand>
        <name>AMP</name>
        <dbReference type="ChEBI" id="CHEBI:456215"/>
    </ligand>
</feature>
<dbReference type="InterPro" id="IPR036193">
    <property type="entry name" value="ADK_active_lid_dom_sf"/>
</dbReference>
<organism evidence="9 10">
    <name type="scientific">Pyrinomonas methylaliphatogenes</name>
    <dbReference type="NCBI Taxonomy" id="454194"/>
    <lineage>
        <taxon>Bacteria</taxon>
        <taxon>Pseudomonadati</taxon>
        <taxon>Acidobacteriota</taxon>
        <taxon>Blastocatellia</taxon>
        <taxon>Blastocatellales</taxon>
        <taxon>Pyrinomonadaceae</taxon>
        <taxon>Pyrinomonas</taxon>
    </lineage>
</organism>
<accession>A0A0B6WXZ7</accession>
<dbReference type="InterPro" id="IPR033690">
    <property type="entry name" value="Adenylat_kinase_CS"/>
</dbReference>
<evidence type="ECO:0000256" key="5">
    <source>
        <dbReference type="HAMAP-Rule" id="MF_00235"/>
    </source>
</evidence>
<name>A0A0B6WXZ7_9BACT</name>
<comment type="subcellular location">
    <subcellularLocation>
        <location evidence="5 7">Cytoplasm</location>
    </subcellularLocation>
</comment>
<feature type="region of interest" description="NMP" evidence="5">
    <location>
        <begin position="32"/>
        <end position="61"/>
    </location>
</feature>
<dbReference type="Gene3D" id="3.40.50.300">
    <property type="entry name" value="P-loop containing nucleotide triphosphate hydrolases"/>
    <property type="match status" value="1"/>
</dbReference>
<dbReference type="AlphaFoldDB" id="A0A0B6WXZ7"/>
<dbReference type="OrthoDB" id="9805030at2"/>
<dbReference type="SUPFAM" id="SSF52540">
    <property type="entry name" value="P-loop containing nucleoside triphosphate hydrolases"/>
    <property type="match status" value="1"/>
</dbReference>
<feature type="binding site" evidence="5">
    <location>
        <position position="128"/>
    </location>
    <ligand>
        <name>ATP</name>
        <dbReference type="ChEBI" id="CHEBI:30616"/>
    </ligand>
</feature>
<dbReference type="HAMAP" id="MF_00235">
    <property type="entry name" value="Adenylate_kinase_Adk"/>
    <property type="match status" value="1"/>
</dbReference>
<dbReference type="PROSITE" id="PS00113">
    <property type="entry name" value="ADENYLATE_KINASE"/>
    <property type="match status" value="1"/>
</dbReference>
<protein>
    <recommendedName>
        <fullName evidence="5 7">Adenylate kinase</fullName>
        <shortName evidence="5">AK</shortName>
        <ecNumber evidence="5 7">2.7.4.3</ecNumber>
    </recommendedName>
    <alternativeName>
        <fullName evidence="5">ATP-AMP transphosphorylase</fullName>
    </alternativeName>
    <alternativeName>
        <fullName evidence="5">ATP:AMP phosphotransferase</fullName>
    </alternativeName>
    <alternativeName>
        <fullName evidence="5">Adenylate monophosphate kinase</fullName>
    </alternativeName>
</protein>
<evidence type="ECO:0000256" key="4">
    <source>
        <dbReference type="ARBA" id="ARBA00022777"/>
    </source>
</evidence>
<feature type="binding site" evidence="5">
    <location>
        <begin position="12"/>
        <end position="17"/>
    </location>
    <ligand>
        <name>ATP</name>
        <dbReference type="ChEBI" id="CHEBI:30616"/>
    </ligand>
</feature>
<dbReference type="GO" id="GO:0044209">
    <property type="term" value="P:AMP salvage"/>
    <property type="evidence" value="ECO:0007669"/>
    <property type="project" value="UniProtKB-UniRule"/>
</dbReference>
<dbReference type="PRINTS" id="PR00094">
    <property type="entry name" value="ADENYLTKNASE"/>
</dbReference>
<comment type="subunit">
    <text evidence="5 7">Monomer.</text>
</comment>
<evidence type="ECO:0000256" key="2">
    <source>
        <dbReference type="ARBA" id="ARBA00022727"/>
    </source>
</evidence>
<keyword evidence="10" id="KW-1185">Reference proteome</keyword>
<evidence type="ECO:0000256" key="1">
    <source>
        <dbReference type="ARBA" id="ARBA00022679"/>
    </source>
</evidence>
<dbReference type="Pfam" id="PF05191">
    <property type="entry name" value="ADK_lid"/>
    <property type="match status" value="1"/>
</dbReference>
<keyword evidence="1 5" id="KW-0808">Transferase</keyword>
<dbReference type="Proteomes" id="UP000031518">
    <property type="component" value="Unassembled WGS sequence"/>
</dbReference>
<feature type="binding site" evidence="5">
    <location>
        <position position="38"/>
    </location>
    <ligand>
        <name>AMP</name>
        <dbReference type="ChEBI" id="CHEBI:456215"/>
    </ligand>
</feature>
<keyword evidence="4 5" id="KW-0418">Kinase</keyword>
<dbReference type="InterPro" id="IPR007862">
    <property type="entry name" value="Adenylate_kinase_lid-dom"/>
</dbReference>
<dbReference type="NCBIfam" id="NF001381">
    <property type="entry name" value="PRK00279.1-3"/>
    <property type="match status" value="1"/>
</dbReference>
<feature type="domain" description="Adenylate kinase active site lid" evidence="8">
    <location>
        <begin position="128"/>
        <end position="164"/>
    </location>
</feature>
<dbReference type="RefSeq" id="WP_041977052.1">
    <property type="nucleotide sequence ID" value="NZ_CBXV010000007.1"/>
</dbReference>
<dbReference type="InterPro" id="IPR000850">
    <property type="entry name" value="Adenylat/UMP-CMP_kin"/>
</dbReference>
<dbReference type="PANTHER" id="PTHR23359">
    <property type="entry name" value="NUCLEOTIDE KINASE"/>
    <property type="match status" value="1"/>
</dbReference>
<comment type="caution">
    <text evidence="5">Lacks conserved residue(s) required for the propagation of feature annotation.</text>
</comment>
<reference evidence="9 10" key="1">
    <citation type="submission" date="2013-12" db="EMBL/GenBank/DDBJ databases">
        <authorList>
            <person name="Stott M."/>
        </authorList>
    </citation>
    <scope>NUCLEOTIDE SEQUENCE [LARGE SCALE GENOMIC DNA]</scope>
    <source>
        <strain evidence="9 10">K22</strain>
    </source>
</reference>
<evidence type="ECO:0000259" key="8">
    <source>
        <dbReference type="Pfam" id="PF05191"/>
    </source>
</evidence>
<dbReference type="SUPFAM" id="SSF57774">
    <property type="entry name" value="Microbial and mitochondrial ADK, insert 'zinc finger' domain"/>
    <property type="match status" value="1"/>
</dbReference>
<evidence type="ECO:0000313" key="10">
    <source>
        <dbReference type="Proteomes" id="UP000031518"/>
    </source>
</evidence>
<feature type="binding site" evidence="5">
    <location>
        <position position="162"/>
    </location>
    <ligand>
        <name>AMP</name>
        <dbReference type="ChEBI" id="CHEBI:456215"/>
    </ligand>
</feature>
<dbReference type="FunFam" id="3.40.50.300:FF:000106">
    <property type="entry name" value="Adenylate kinase mitochondrial"/>
    <property type="match status" value="1"/>
</dbReference>
<evidence type="ECO:0000313" key="9">
    <source>
        <dbReference type="EMBL" id="CDM66133.1"/>
    </source>
</evidence>
<comment type="domain">
    <text evidence="5">Consists of three domains, a large central CORE domain and two small peripheral domains, NMPbind and LID, which undergo movements during catalysis. The LID domain closes over the site of phosphoryl transfer upon ATP binding. Assembling and dissambling the active center during each catalytic cycle provides an effective means to prevent ATP hydrolysis.</text>
</comment>
<feature type="binding site" evidence="5">
    <location>
        <position position="33"/>
    </location>
    <ligand>
        <name>AMP</name>
        <dbReference type="ChEBI" id="CHEBI:456215"/>
    </ligand>
</feature>
<dbReference type="EC" id="2.7.4.3" evidence="5 7"/>
<feature type="binding site" evidence="5">
    <location>
        <begin position="137"/>
        <end position="138"/>
    </location>
    <ligand>
        <name>ATP</name>
        <dbReference type="ChEBI" id="CHEBI:30616"/>
    </ligand>
</feature>
<keyword evidence="2 5" id="KW-0545">Nucleotide biosynthesis</keyword>
<dbReference type="STRING" id="454194.PYK22_02145"/>
<evidence type="ECO:0000256" key="7">
    <source>
        <dbReference type="RuleBase" id="RU003331"/>
    </source>
</evidence>
<dbReference type="CDD" id="cd01428">
    <property type="entry name" value="ADK"/>
    <property type="match status" value="1"/>
</dbReference>
<keyword evidence="3 5" id="KW-0547">Nucleotide-binding</keyword>